<keyword evidence="8" id="KW-1185">Reference proteome</keyword>
<dbReference type="GO" id="GO:0016020">
    <property type="term" value="C:membrane"/>
    <property type="evidence" value="ECO:0007669"/>
    <property type="project" value="UniProtKB-SubCell"/>
</dbReference>
<keyword evidence="4 5" id="KW-0472">Membrane</keyword>
<keyword evidence="2 5" id="KW-0812">Transmembrane</keyword>
<name>A0A1H6X7B1_9MICO</name>
<organism evidence="7 8">
    <name type="scientific">Demequina mangrovi</name>
    <dbReference type="NCBI Taxonomy" id="1043493"/>
    <lineage>
        <taxon>Bacteria</taxon>
        <taxon>Bacillati</taxon>
        <taxon>Actinomycetota</taxon>
        <taxon>Actinomycetes</taxon>
        <taxon>Micrococcales</taxon>
        <taxon>Demequinaceae</taxon>
        <taxon>Demequina</taxon>
    </lineage>
</organism>
<feature type="domain" description="RDD" evidence="6">
    <location>
        <begin position="20"/>
        <end position="146"/>
    </location>
</feature>
<evidence type="ECO:0000313" key="7">
    <source>
        <dbReference type="EMBL" id="SEJ20780.1"/>
    </source>
</evidence>
<dbReference type="PANTHER" id="PTHR38480:SF1">
    <property type="entry name" value="SLR0254 PROTEIN"/>
    <property type="match status" value="1"/>
</dbReference>
<dbReference type="STRING" id="1043493.SAMN05421637_1154"/>
<dbReference type="EMBL" id="FNZI01000002">
    <property type="protein sequence ID" value="SEJ20780.1"/>
    <property type="molecule type" value="Genomic_DNA"/>
</dbReference>
<dbReference type="Pfam" id="PF06271">
    <property type="entry name" value="RDD"/>
    <property type="match status" value="1"/>
</dbReference>
<dbReference type="RefSeq" id="WP_042216819.1">
    <property type="nucleotide sequence ID" value="NZ_BBLU01000022.1"/>
</dbReference>
<accession>A0A1H6X7B1</accession>
<reference evidence="8" key="1">
    <citation type="submission" date="2016-10" db="EMBL/GenBank/DDBJ databases">
        <authorList>
            <person name="Varghese N."/>
        </authorList>
    </citation>
    <scope>NUCLEOTIDE SEQUENCE [LARGE SCALE GENOMIC DNA]</scope>
    <source>
        <strain evidence="8">DSM 24868</strain>
    </source>
</reference>
<dbReference type="Proteomes" id="UP000183315">
    <property type="component" value="Unassembled WGS sequence"/>
</dbReference>
<feature type="transmembrane region" description="Helical" evidence="5">
    <location>
        <begin position="33"/>
        <end position="51"/>
    </location>
</feature>
<feature type="transmembrane region" description="Helical" evidence="5">
    <location>
        <begin position="57"/>
        <end position="78"/>
    </location>
</feature>
<dbReference type="AlphaFoldDB" id="A0A1H6X7B1"/>
<dbReference type="PANTHER" id="PTHR38480">
    <property type="entry name" value="SLR0254 PROTEIN"/>
    <property type="match status" value="1"/>
</dbReference>
<evidence type="ECO:0000313" key="8">
    <source>
        <dbReference type="Proteomes" id="UP000183315"/>
    </source>
</evidence>
<comment type="subcellular location">
    <subcellularLocation>
        <location evidence="1">Membrane</location>
        <topology evidence="1">Multi-pass membrane protein</topology>
    </subcellularLocation>
</comment>
<dbReference type="InterPro" id="IPR010432">
    <property type="entry name" value="RDD"/>
</dbReference>
<proteinExistence type="predicted"/>
<dbReference type="OrthoDB" id="9787732at2"/>
<evidence type="ECO:0000256" key="3">
    <source>
        <dbReference type="ARBA" id="ARBA00022989"/>
    </source>
</evidence>
<keyword evidence="3 5" id="KW-1133">Transmembrane helix</keyword>
<dbReference type="eggNOG" id="COG1714">
    <property type="taxonomic scope" value="Bacteria"/>
</dbReference>
<gene>
    <name evidence="7" type="ORF">SAMN05421637_1154</name>
</gene>
<evidence type="ECO:0000256" key="4">
    <source>
        <dbReference type="ARBA" id="ARBA00023136"/>
    </source>
</evidence>
<sequence>MTDEDSILIGEGVVLDAGAASVPMRMLSGAIDALATLAVIAATLGLVNSLAEHLDPAMLAAVSVAWVVTCLVIAPVIVETLTRGRSLGRWALGLRIVRDDGGPVGVRHATARALLAVLEIYATFGMLATAVSAFGTRGKRIGDYLAGTYAMRTRGASRALPPLTMPPELAAWARSADIARLPDGLALTSRLFLGRAATMHAPARVRIGTGLAAQLAPRVSPAPPPGTHPEAFMAAVLVERRDREHVIDARRMSRAEGDARRLRQLPYGIPDVD</sequence>
<evidence type="ECO:0000256" key="5">
    <source>
        <dbReference type="SAM" id="Phobius"/>
    </source>
</evidence>
<protein>
    <submittedName>
        <fullName evidence="7">Uncharacterized membrane protein YckC, RDD family</fullName>
    </submittedName>
</protein>
<evidence type="ECO:0000256" key="1">
    <source>
        <dbReference type="ARBA" id="ARBA00004141"/>
    </source>
</evidence>
<evidence type="ECO:0000259" key="6">
    <source>
        <dbReference type="Pfam" id="PF06271"/>
    </source>
</evidence>
<evidence type="ECO:0000256" key="2">
    <source>
        <dbReference type="ARBA" id="ARBA00022692"/>
    </source>
</evidence>